<evidence type="ECO:0000313" key="1">
    <source>
        <dbReference type="EMBL" id="TET44479.1"/>
    </source>
</evidence>
<proteinExistence type="predicted"/>
<dbReference type="InterPro" id="IPR026444">
    <property type="entry name" value="Secre_tail"/>
</dbReference>
<sequence length="1016" mass="113156">MARARTALLCSGKPLNQTRANIPGELNASPLPGDRKRLTVELAEYINCNEARENRQSIKILKKPLKMEESDMNIPRLASHGGDFPAWIIVSTFFTILTCSFTSVDAQTLREPAHRPIRDGGSLGDWTTHLDLPAQDPALRRPGFHSLRQDIPISASNTKYVTGRELELISGVIKNDFLINDDTTGVCPKKYPAAAMDTAGNFVLVWEDCRNGSFDIYAQQYDASGAPDGPNFRVNDNASPHHQLRPSVAMDPNGNFVVVWEDWRNGHISDVYAQRYDASGVPQDSNFQVNELWAENWHVSVAMDGSGSFAIAWADFRASDIYCQRYDSSGAPLGTNFKVDDNPDTTYQVGLSVSVNWSGSFVVAWDDDRGGNHDIYAQRYDSSGGPQGPNFRVDDDTLSEWQQDPSVAMDSSGGFIIAWEDYRNVGSDIYLQRYDSSGVPLGSNLKVNDDVGSTIQKYPSLAMDLSGNFAVVWEDNRDAQPDIYAQTYDSLGIPQSSNFKVNDDAGTSEQGDPFVAVDGNGDFAVVWHDERSGHRDMYSQRYDQFGSPQGSNFRVNDDEGSTFQEFSTAAMDANGNSAVVWEDWRNVDSDIYAQRLDPFGTPQGPNFMVNDDADSGYQCMPSVAMDPWGNFVIAWVDHRNGYDGDIYAQRYNPLGIAEGPNLKVNDDSNSTHQYYPSVAIDGTGNFVVAWIDGRDDDLYLDIFAQRYDSSGTPQGQNFKVNDDLGSMPQELPSVAMDLSGNFAIVWQDERNGESSIYLQRYDSSGMPQGPNLEVNDHEASAEGPTVAMDEAGNFVVAWQDRRNGRPDIYAQQYDSVGTPQGSNFRVNDDIGSNYQYRSSVAIDPEGGRFVVVWTDLRNPDGDRELVAQKFENGTPIGPNVQINEPDSFPYNHQLSWPFCLASNHNAVLFTWGDNRRHKSMDIYAKLTDWNILGIQERYRAQISTTRLRVYPNPFRNSVNIYGVKTTLQVYDLCGRLVARAEKGVWDGRDLIGRDVHSGIYFLTAQGCKPVKVVKLR</sequence>
<organism evidence="1 2">
    <name type="scientific">candidate division TA06 bacterium</name>
    <dbReference type="NCBI Taxonomy" id="2250710"/>
    <lineage>
        <taxon>Bacteria</taxon>
        <taxon>Bacteria division TA06</taxon>
    </lineage>
</organism>
<name>A0A523UPY7_UNCT6</name>
<gene>
    <name evidence="1" type="ORF">E3J62_10220</name>
</gene>
<reference evidence="1 2" key="1">
    <citation type="submission" date="2019-03" db="EMBL/GenBank/DDBJ databases">
        <title>Metabolic potential of uncultured bacteria and archaea associated with petroleum seepage in deep-sea sediments.</title>
        <authorList>
            <person name="Dong X."/>
            <person name="Hubert C."/>
        </authorList>
    </citation>
    <scope>NUCLEOTIDE SEQUENCE [LARGE SCALE GENOMIC DNA]</scope>
    <source>
        <strain evidence="1">E44_bin18</strain>
    </source>
</reference>
<protein>
    <submittedName>
        <fullName evidence="1">T9SS type A sorting domain-containing protein</fullName>
    </submittedName>
</protein>
<dbReference type="Proteomes" id="UP000315525">
    <property type="component" value="Unassembled WGS sequence"/>
</dbReference>
<accession>A0A523UPY7</accession>
<dbReference type="NCBIfam" id="TIGR04183">
    <property type="entry name" value="Por_Secre_tail"/>
    <property type="match status" value="1"/>
</dbReference>
<dbReference type="EMBL" id="SOJN01000123">
    <property type="protein sequence ID" value="TET44479.1"/>
    <property type="molecule type" value="Genomic_DNA"/>
</dbReference>
<dbReference type="AlphaFoldDB" id="A0A523UPY7"/>
<comment type="caution">
    <text evidence="1">The sequence shown here is derived from an EMBL/GenBank/DDBJ whole genome shotgun (WGS) entry which is preliminary data.</text>
</comment>
<evidence type="ECO:0000313" key="2">
    <source>
        <dbReference type="Proteomes" id="UP000315525"/>
    </source>
</evidence>